<evidence type="ECO:0000256" key="1">
    <source>
        <dbReference type="SAM" id="MobiDB-lite"/>
    </source>
</evidence>
<evidence type="ECO:0000313" key="4">
    <source>
        <dbReference type="Proteomes" id="UP001295423"/>
    </source>
</evidence>
<dbReference type="EMBL" id="CAKOGP040000002">
    <property type="protein sequence ID" value="CAJ1921028.1"/>
    <property type="molecule type" value="Genomic_DNA"/>
</dbReference>
<organism evidence="3 4">
    <name type="scientific">Cylindrotheca closterium</name>
    <dbReference type="NCBI Taxonomy" id="2856"/>
    <lineage>
        <taxon>Eukaryota</taxon>
        <taxon>Sar</taxon>
        <taxon>Stramenopiles</taxon>
        <taxon>Ochrophyta</taxon>
        <taxon>Bacillariophyta</taxon>
        <taxon>Bacillariophyceae</taxon>
        <taxon>Bacillariophycidae</taxon>
        <taxon>Bacillariales</taxon>
        <taxon>Bacillariaceae</taxon>
        <taxon>Cylindrotheca</taxon>
    </lineage>
</organism>
<proteinExistence type="predicted"/>
<dbReference type="AlphaFoldDB" id="A0AAD2CF89"/>
<feature type="compositionally biased region" description="Pro residues" evidence="1">
    <location>
        <begin position="251"/>
        <end position="270"/>
    </location>
</feature>
<sequence>MDNEYRNIKLQASAPGEEEVRTNVAQIGAIGVPGPAASFPHNGATGNDAKVGSVQDVESPSSENPQESTQVEAQAQVVRFGFTMKQWKMVGAASILVLVIIVAVVVLISNGDPLSQPNNGIPQSTFASDGITTGTSTVDPTPIEYSPVSSSPTRAPTPQPTPFKITPVTPHPTQEGRTPTPPPTRATGAPTRSPSPPPTQTSPGPTPSPTPPPTRATGAPTPSPSPPPTQTSPGPTPSPTPPPTRATTAPTPSPSPPPTQTSPAPTPPPTAWVNPIVTPRPTARLPQTSPPTTPPTASQVIMSNDHCIHALNIMSLPFSMADTTAGSTPDFAIETCNIGSEASGVWYTYTPTETRSIRVFVEITSGSTRSYIRVFSGDDCDALTCLLYSGFSPSTRDSSATFVGQAGVTYKVLVSTASYTLGISSYTITVQDYDLENDACDDARNIVSLPYQLADTTVGALPDFDIETCGIEASAGGVWYTYTPSETRSIRVFVEITSGYTRSYIRVFSGDDCDALTCLLYSGFSPSTRDSSATFVGQAGVTYKVLVSTASYTLGISSYTITVQDYDLENDACDDARNIVSLPYQLADTTVGALPDFDIETCGIEASAGGVWYTYTPSETRSIRVFVEITSGYTRSYIRVFSGDDCDALTCLLYSGFSPSTRDSSATFVGQAGVTYKVLVSTASYTLGISSYTITVQDYDLENDACDDARNIVSLPYQLADTTVGALPDFDIQTCGVDASAGGVWYTYTPPETRSIRVFVERTSGSTRSYMRVFSGEDCDALTCLVYSGFTSNGDSSATFIGQAGVTYKILVSTASYTLGISSYTITVQDYDLENDACDDARNIASLPYQLADTTVGALPDFDIQTCGVDASAGGVWYTYTPFETRSIRVFVERTSGTSSYTLPFIRVFSGNQCGALECLGSNGGRGRSTSYTFVAQGGVTYKFLVSTGVYGLGIASYTISVGEQQ</sequence>
<dbReference type="Proteomes" id="UP001295423">
    <property type="component" value="Unassembled WGS sequence"/>
</dbReference>
<keyword evidence="2" id="KW-1133">Transmembrane helix</keyword>
<reference evidence="3" key="1">
    <citation type="submission" date="2023-08" db="EMBL/GenBank/DDBJ databases">
        <authorList>
            <person name="Audoor S."/>
            <person name="Bilcke G."/>
        </authorList>
    </citation>
    <scope>NUCLEOTIDE SEQUENCE</scope>
</reference>
<evidence type="ECO:0000256" key="2">
    <source>
        <dbReference type="SAM" id="Phobius"/>
    </source>
</evidence>
<dbReference type="PRINTS" id="PR01217">
    <property type="entry name" value="PRICHEXTENSN"/>
</dbReference>
<comment type="caution">
    <text evidence="3">The sequence shown here is derived from an EMBL/GenBank/DDBJ whole genome shotgun (WGS) entry which is preliminary data.</text>
</comment>
<accession>A0AAD2CF89</accession>
<feature type="transmembrane region" description="Helical" evidence="2">
    <location>
        <begin position="89"/>
        <end position="108"/>
    </location>
</feature>
<feature type="compositionally biased region" description="Pro residues" evidence="1">
    <location>
        <begin position="221"/>
        <end position="244"/>
    </location>
</feature>
<gene>
    <name evidence="3" type="ORF">CYCCA115_LOCUS912</name>
</gene>
<feature type="region of interest" description="Disordered" evidence="1">
    <location>
        <begin position="113"/>
        <end position="296"/>
    </location>
</feature>
<feature type="region of interest" description="Disordered" evidence="1">
    <location>
        <begin position="35"/>
        <end position="70"/>
    </location>
</feature>
<evidence type="ECO:0000313" key="3">
    <source>
        <dbReference type="EMBL" id="CAJ1921028.1"/>
    </source>
</evidence>
<keyword evidence="4" id="KW-1185">Reference proteome</keyword>
<protein>
    <submittedName>
        <fullName evidence="3">Uncharacterized protein</fullName>
    </submittedName>
</protein>
<feature type="compositionally biased region" description="Polar residues" evidence="1">
    <location>
        <begin position="56"/>
        <end position="70"/>
    </location>
</feature>
<name>A0AAD2CF89_9STRA</name>
<keyword evidence="2" id="KW-0812">Transmembrane</keyword>
<feature type="compositionally biased region" description="Pro residues" evidence="1">
    <location>
        <begin position="193"/>
        <end position="214"/>
    </location>
</feature>
<keyword evidence="2" id="KW-0472">Membrane</keyword>
<feature type="compositionally biased region" description="Polar residues" evidence="1">
    <location>
        <begin position="113"/>
        <end position="139"/>
    </location>
</feature>